<dbReference type="EMBL" id="MU151163">
    <property type="protein sequence ID" value="KAF9448390.1"/>
    <property type="molecule type" value="Genomic_DNA"/>
</dbReference>
<sequence>MSDSDIVFERPKVIIQFGYPACQNSVPFSTPQFYISIVDAKARSYPPVDLSLWYILPTDGGAQIFNLATKFAITVWNDQLATVAASEEAGTIWSIEAHEGSFNFFTIWLSGQDLVWTREGNRASFSLGPCAIILAFLTIWLFQIVLRPFKKGLPEQEILFGYIAAID</sequence>
<dbReference type="AlphaFoldDB" id="A0A9P6C454"/>
<protein>
    <submittedName>
        <fullName evidence="2">Uncharacterized protein</fullName>
    </submittedName>
</protein>
<name>A0A9P6C454_9AGAR</name>
<organism evidence="2 3">
    <name type="scientific">Macrolepiota fuliginosa MF-IS2</name>
    <dbReference type="NCBI Taxonomy" id="1400762"/>
    <lineage>
        <taxon>Eukaryota</taxon>
        <taxon>Fungi</taxon>
        <taxon>Dikarya</taxon>
        <taxon>Basidiomycota</taxon>
        <taxon>Agaricomycotina</taxon>
        <taxon>Agaricomycetes</taxon>
        <taxon>Agaricomycetidae</taxon>
        <taxon>Agaricales</taxon>
        <taxon>Agaricineae</taxon>
        <taxon>Agaricaceae</taxon>
        <taxon>Macrolepiota</taxon>
    </lineage>
</organism>
<keyword evidence="1" id="KW-0812">Transmembrane</keyword>
<proteinExistence type="predicted"/>
<dbReference type="Proteomes" id="UP000807342">
    <property type="component" value="Unassembled WGS sequence"/>
</dbReference>
<gene>
    <name evidence="2" type="ORF">P691DRAFT_781093</name>
</gene>
<accession>A0A9P6C454</accession>
<keyword evidence="3" id="KW-1185">Reference proteome</keyword>
<reference evidence="2" key="1">
    <citation type="submission" date="2020-11" db="EMBL/GenBank/DDBJ databases">
        <authorList>
            <consortium name="DOE Joint Genome Institute"/>
            <person name="Ahrendt S."/>
            <person name="Riley R."/>
            <person name="Andreopoulos W."/>
            <person name="Labutti K."/>
            <person name="Pangilinan J."/>
            <person name="Ruiz-Duenas F.J."/>
            <person name="Barrasa J.M."/>
            <person name="Sanchez-Garcia M."/>
            <person name="Camarero S."/>
            <person name="Miyauchi S."/>
            <person name="Serrano A."/>
            <person name="Linde D."/>
            <person name="Babiker R."/>
            <person name="Drula E."/>
            <person name="Ayuso-Fernandez I."/>
            <person name="Pacheco R."/>
            <person name="Padilla G."/>
            <person name="Ferreira P."/>
            <person name="Barriuso J."/>
            <person name="Kellner H."/>
            <person name="Castanera R."/>
            <person name="Alfaro M."/>
            <person name="Ramirez L."/>
            <person name="Pisabarro A.G."/>
            <person name="Kuo A."/>
            <person name="Tritt A."/>
            <person name="Lipzen A."/>
            <person name="He G."/>
            <person name="Yan M."/>
            <person name="Ng V."/>
            <person name="Cullen D."/>
            <person name="Martin F."/>
            <person name="Rosso M.-N."/>
            <person name="Henrissat B."/>
            <person name="Hibbett D."/>
            <person name="Martinez A.T."/>
            <person name="Grigoriev I.V."/>
        </authorList>
    </citation>
    <scope>NUCLEOTIDE SEQUENCE</scope>
    <source>
        <strain evidence="2">MF-IS2</strain>
    </source>
</reference>
<keyword evidence="1" id="KW-1133">Transmembrane helix</keyword>
<dbReference type="Gene3D" id="2.80.10.50">
    <property type="match status" value="1"/>
</dbReference>
<evidence type="ECO:0000313" key="2">
    <source>
        <dbReference type="EMBL" id="KAF9448390.1"/>
    </source>
</evidence>
<evidence type="ECO:0000313" key="3">
    <source>
        <dbReference type="Proteomes" id="UP000807342"/>
    </source>
</evidence>
<comment type="caution">
    <text evidence="2">The sequence shown here is derived from an EMBL/GenBank/DDBJ whole genome shotgun (WGS) entry which is preliminary data.</text>
</comment>
<feature type="transmembrane region" description="Helical" evidence="1">
    <location>
        <begin position="123"/>
        <end position="146"/>
    </location>
</feature>
<evidence type="ECO:0000256" key="1">
    <source>
        <dbReference type="SAM" id="Phobius"/>
    </source>
</evidence>
<keyword evidence="1" id="KW-0472">Membrane</keyword>